<evidence type="ECO:0000256" key="6">
    <source>
        <dbReference type="ARBA" id="ARBA00022630"/>
    </source>
</evidence>
<dbReference type="InterPro" id="IPR037069">
    <property type="entry name" value="AcylCoA_DH/ox_N_sf"/>
</dbReference>
<evidence type="ECO:0000313" key="21">
    <source>
        <dbReference type="EMBL" id="ORX91352.1"/>
    </source>
</evidence>
<evidence type="ECO:0000256" key="11">
    <source>
        <dbReference type="ARBA" id="ARBA00023140"/>
    </source>
</evidence>
<feature type="domain" description="Acyl-CoA oxidase C-alpha1" evidence="20">
    <location>
        <begin position="290"/>
        <end position="456"/>
    </location>
</feature>
<dbReference type="FunFam" id="1.10.540.10:FF:000018">
    <property type="entry name" value="Acyl-coenzyme A oxidase"/>
    <property type="match status" value="1"/>
</dbReference>
<keyword evidence="8" id="KW-0276">Fatty acid metabolism</keyword>
<keyword evidence="11" id="KW-0576">Peroxisome</keyword>
<dbReference type="GO" id="GO:0055088">
    <property type="term" value="P:lipid homeostasis"/>
    <property type="evidence" value="ECO:0007669"/>
    <property type="project" value="TreeGrafter"/>
</dbReference>
<dbReference type="Proteomes" id="UP000193498">
    <property type="component" value="Unassembled WGS sequence"/>
</dbReference>
<keyword evidence="10" id="KW-0443">Lipid metabolism</keyword>
<dbReference type="GO" id="GO:0005504">
    <property type="term" value="F:fatty acid binding"/>
    <property type="evidence" value="ECO:0007669"/>
    <property type="project" value="TreeGrafter"/>
</dbReference>
<comment type="pathway">
    <text evidence="4">Lipid metabolism; peroxisomal fatty acid beta-oxidation.</text>
</comment>
<dbReference type="OrthoDB" id="538336at2759"/>
<evidence type="ECO:0000256" key="13">
    <source>
        <dbReference type="PIRNR" id="PIRNR000168"/>
    </source>
</evidence>
<keyword evidence="22" id="KW-1185">Reference proteome</keyword>
<name>A0A1Y1Y012_9FUNG</name>
<evidence type="ECO:0000256" key="14">
    <source>
        <dbReference type="PIRSR" id="PIRSR000168-1"/>
    </source>
</evidence>
<dbReference type="SUPFAM" id="SSF47203">
    <property type="entry name" value="Acyl-CoA dehydrogenase C-terminal domain-like"/>
    <property type="match status" value="2"/>
</dbReference>
<dbReference type="InterPro" id="IPR029320">
    <property type="entry name" value="Acyl-CoA_ox_N"/>
</dbReference>
<dbReference type="GO" id="GO:0033540">
    <property type="term" value="P:fatty acid beta-oxidation using acyl-CoA oxidase"/>
    <property type="evidence" value="ECO:0007669"/>
    <property type="project" value="UniProtKB-UniPathway"/>
</dbReference>
<evidence type="ECO:0000256" key="9">
    <source>
        <dbReference type="ARBA" id="ARBA00023002"/>
    </source>
</evidence>
<protein>
    <recommendedName>
        <fullName evidence="13">Acyl-coenzyme A oxidase</fullName>
    </recommendedName>
</protein>
<proteinExistence type="inferred from homology"/>
<dbReference type="Pfam" id="PF14749">
    <property type="entry name" value="Acyl-CoA_ox_N"/>
    <property type="match status" value="1"/>
</dbReference>
<dbReference type="PANTHER" id="PTHR10909:SF352">
    <property type="entry name" value="ACYL-COENZYME A OXIDASE-LIKE PROTEIN"/>
    <property type="match status" value="1"/>
</dbReference>
<dbReference type="AlphaFoldDB" id="A0A1Y1Y012"/>
<dbReference type="InterPro" id="IPR006091">
    <property type="entry name" value="Acyl-CoA_Oxase/DH_mid-dom"/>
</dbReference>
<evidence type="ECO:0000256" key="16">
    <source>
        <dbReference type="SAM" id="MobiDB-lite"/>
    </source>
</evidence>
<sequence length="665" mass="74483">MSEKPSPKAPVSDAQRNLSEERSRPSFDIREMTYLLDGGEGKTKLNEQLMREIQADPVWNMEDQHNLSLLQVREKTLARVKSTLVHIAKDGPQETSARLTLLGLLDPGFSTRLGLHFGVFMDSLRGQATPEQFQRWAKGGLINMNGLIGSFSMTELGHGSNLAGLETTATWDSTRDEFVINTPTITATKWWIGNAAHTATHSVVYAQLIVKGKRYGVHTFLVPLRDTKTYATLPGITIGDIGKKMGRDGIDNGWIRFQQVRIPRDNMLMKYTKVTRDGQVTQTPLPQLTYGALINGRVAMVRDSANFSKKALTIALRYAAARRQFSDGPGRPETKILDYLVHQNRLLPLLAQTFAIQFSSNLLDTMYTDLIAKLQKGQDMDRVIIQLKETHATSAGLKAFCTWSCVNTIEQCRQSCGGNGYSSYTGLASLYQDFVVQCTWEGDNTILTLQTGRFLISSYQDAVRGRKVSWVVDSSAASFTGADLTLEDIREAWFVVAMRAVEKANRKYETNLAGHTKHQAMEICAVERLHAARMHHYAFLYRNFVDKIYAAPDSLKSILSRLCLLYGLYSIQQNSGPFLASGYFSPDHLDLIDAEVNRLCATIRPDAIPLVDSFNYSDHIINSPLGRYDGDVYTAYFSLVERNNPTNSIPPYLDSVIQPILRARY</sequence>
<feature type="domain" description="Acyl-CoA oxidase C-terminal" evidence="17">
    <location>
        <begin position="486"/>
        <end position="661"/>
    </location>
</feature>
<feature type="domain" description="Acyl-coenzyme A oxidase N-terminal" evidence="19">
    <location>
        <begin position="28"/>
        <end position="137"/>
    </location>
</feature>
<comment type="cofactor">
    <cofactor evidence="2">
        <name>FAD</name>
        <dbReference type="ChEBI" id="CHEBI:57692"/>
    </cofactor>
</comment>
<evidence type="ECO:0000259" key="18">
    <source>
        <dbReference type="Pfam" id="PF02770"/>
    </source>
</evidence>
<dbReference type="SUPFAM" id="SSF56645">
    <property type="entry name" value="Acyl-CoA dehydrogenase NM domain-like"/>
    <property type="match status" value="1"/>
</dbReference>
<dbReference type="EMBL" id="MCFE01000325">
    <property type="protein sequence ID" value="ORX91352.1"/>
    <property type="molecule type" value="Genomic_DNA"/>
</dbReference>
<dbReference type="FunFam" id="1.20.140.10:FF:000013">
    <property type="entry name" value="Acyl-coenzyme A oxidase"/>
    <property type="match status" value="1"/>
</dbReference>
<comment type="similarity">
    <text evidence="5 13">Belongs to the acyl-CoA oxidase family.</text>
</comment>
<dbReference type="InterPro" id="IPR012258">
    <property type="entry name" value="Acyl-CoA_oxidase"/>
</dbReference>
<comment type="catalytic activity">
    <reaction evidence="1">
        <text>a 2,3-saturated acyl-CoA + O2 = a (2E)-enoyl-CoA + H2O2</text>
        <dbReference type="Rhea" id="RHEA:38959"/>
        <dbReference type="ChEBI" id="CHEBI:15379"/>
        <dbReference type="ChEBI" id="CHEBI:16240"/>
        <dbReference type="ChEBI" id="CHEBI:58856"/>
        <dbReference type="ChEBI" id="CHEBI:65111"/>
        <dbReference type="EC" id="1.3.3.6"/>
    </reaction>
</comment>
<evidence type="ECO:0000256" key="12">
    <source>
        <dbReference type="ARBA" id="ARBA00063271"/>
    </source>
</evidence>
<keyword evidence="7 13" id="KW-0274">FAD</keyword>
<dbReference type="UniPathway" id="UPA00661"/>
<keyword evidence="9" id="KW-0560">Oxidoreductase</keyword>
<dbReference type="InterPro" id="IPR036250">
    <property type="entry name" value="AcylCo_DH-like_C"/>
</dbReference>
<dbReference type="InterPro" id="IPR009100">
    <property type="entry name" value="AcylCoA_DH/oxidase_NM_dom_sf"/>
</dbReference>
<accession>A0A1Y1Y012</accession>
<keyword evidence="6 13" id="KW-0285">Flavoprotein</keyword>
<evidence type="ECO:0000313" key="22">
    <source>
        <dbReference type="Proteomes" id="UP000193498"/>
    </source>
</evidence>
<dbReference type="InterPro" id="IPR046373">
    <property type="entry name" value="Acyl-CoA_Oxase/DH_mid-dom_sf"/>
</dbReference>
<dbReference type="Pfam" id="PF22924">
    <property type="entry name" value="ACOX_C_alpha1"/>
    <property type="match status" value="1"/>
</dbReference>
<dbReference type="InParanoid" id="A0A1Y1Y012"/>
<dbReference type="Gene3D" id="1.10.540.10">
    <property type="entry name" value="Acyl-CoA dehydrogenase/oxidase, N-terminal domain"/>
    <property type="match status" value="1"/>
</dbReference>
<evidence type="ECO:0000256" key="3">
    <source>
        <dbReference type="ARBA" id="ARBA00004275"/>
    </source>
</evidence>
<dbReference type="FunFam" id="1.20.140.10:FF:000015">
    <property type="entry name" value="Acyl-coenzyme A oxidase"/>
    <property type="match status" value="1"/>
</dbReference>
<dbReference type="GO" id="GO:0003997">
    <property type="term" value="F:acyl-CoA oxidase activity"/>
    <property type="evidence" value="ECO:0007669"/>
    <property type="project" value="UniProtKB-EC"/>
</dbReference>
<evidence type="ECO:0000256" key="4">
    <source>
        <dbReference type="ARBA" id="ARBA00004846"/>
    </source>
</evidence>
<dbReference type="InterPro" id="IPR002655">
    <property type="entry name" value="Acyl-CoA_oxidase_C"/>
</dbReference>
<dbReference type="Gene3D" id="2.40.110.10">
    <property type="entry name" value="Butyryl-CoA Dehydrogenase, subunit A, domain 2"/>
    <property type="match status" value="1"/>
</dbReference>
<evidence type="ECO:0000259" key="17">
    <source>
        <dbReference type="Pfam" id="PF01756"/>
    </source>
</evidence>
<evidence type="ECO:0000256" key="15">
    <source>
        <dbReference type="PIRSR" id="PIRSR000168-2"/>
    </source>
</evidence>
<dbReference type="GO" id="GO:0071949">
    <property type="term" value="F:FAD binding"/>
    <property type="evidence" value="ECO:0007669"/>
    <property type="project" value="InterPro"/>
</dbReference>
<dbReference type="Pfam" id="PF01756">
    <property type="entry name" value="ACOX"/>
    <property type="match status" value="1"/>
</dbReference>
<evidence type="ECO:0000256" key="10">
    <source>
        <dbReference type="ARBA" id="ARBA00023098"/>
    </source>
</evidence>
<feature type="active site" description="Proton acceptor" evidence="14">
    <location>
        <position position="441"/>
    </location>
</feature>
<feature type="binding site" evidence="15">
    <location>
        <position position="154"/>
    </location>
    <ligand>
        <name>FAD</name>
        <dbReference type="ChEBI" id="CHEBI:57692"/>
    </ligand>
</feature>
<dbReference type="PIRSF" id="PIRSF000168">
    <property type="entry name" value="Acyl-CoA_oxidase"/>
    <property type="match status" value="1"/>
</dbReference>
<evidence type="ECO:0000259" key="19">
    <source>
        <dbReference type="Pfam" id="PF14749"/>
    </source>
</evidence>
<dbReference type="Pfam" id="PF02770">
    <property type="entry name" value="Acyl-CoA_dh_M"/>
    <property type="match status" value="1"/>
</dbReference>
<comment type="subcellular location">
    <subcellularLocation>
        <location evidence="3">Peroxisome</location>
    </subcellularLocation>
</comment>
<dbReference type="InterPro" id="IPR055060">
    <property type="entry name" value="ACOX_C_alpha1"/>
</dbReference>
<evidence type="ECO:0000256" key="2">
    <source>
        <dbReference type="ARBA" id="ARBA00001974"/>
    </source>
</evidence>
<dbReference type="STRING" id="1314790.A0A1Y1Y012"/>
<dbReference type="FunFam" id="2.40.110.10:FF:000003">
    <property type="entry name" value="Acyl-coenzyme A oxidase"/>
    <property type="match status" value="1"/>
</dbReference>
<evidence type="ECO:0000259" key="20">
    <source>
        <dbReference type="Pfam" id="PF22924"/>
    </source>
</evidence>
<evidence type="ECO:0000256" key="5">
    <source>
        <dbReference type="ARBA" id="ARBA00006288"/>
    </source>
</evidence>
<feature type="domain" description="Acyl-CoA oxidase/dehydrogenase middle" evidence="18">
    <location>
        <begin position="150"/>
        <end position="260"/>
    </location>
</feature>
<feature type="region of interest" description="Disordered" evidence="16">
    <location>
        <begin position="1"/>
        <end position="25"/>
    </location>
</feature>
<comment type="subunit">
    <text evidence="12">Heteropentamer composed of five different subunits.</text>
</comment>
<reference evidence="21 22" key="1">
    <citation type="submission" date="2016-07" db="EMBL/GenBank/DDBJ databases">
        <title>Pervasive Adenine N6-methylation of Active Genes in Fungi.</title>
        <authorList>
            <consortium name="DOE Joint Genome Institute"/>
            <person name="Mondo S.J."/>
            <person name="Dannebaum R.O."/>
            <person name="Kuo R.C."/>
            <person name="Labutti K."/>
            <person name="Haridas S."/>
            <person name="Kuo A."/>
            <person name="Salamov A."/>
            <person name="Ahrendt S.R."/>
            <person name="Lipzen A."/>
            <person name="Sullivan W."/>
            <person name="Andreopoulos W.B."/>
            <person name="Clum A."/>
            <person name="Lindquist E."/>
            <person name="Daum C."/>
            <person name="Ramamoorthy G.K."/>
            <person name="Gryganskyi A."/>
            <person name="Culley D."/>
            <person name="Magnuson J.K."/>
            <person name="James T.Y."/>
            <person name="O'Malley M.A."/>
            <person name="Stajich J.E."/>
            <person name="Spatafora J.W."/>
            <person name="Visel A."/>
            <person name="Grigoriev I.V."/>
        </authorList>
    </citation>
    <scope>NUCLEOTIDE SEQUENCE [LARGE SCALE GENOMIC DNA]</scope>
    <source>
        <strain evidence="21 22">CBS 931.73</strain>
    </source>
</reference>
<dbReference type="Gene3D" id="1.20.140.10">
    <property type="entry name" value="Butyryl-CoA Dehydrogenase, subunit A, domain 3"/>
    <property type="match status" value="2"/>
</dbReference>
<gene>
    <name evidence="21" type="ORF">K493DRAFT_317334</name>
</gene>
<organism evidence="21 22">
    <name type="scientific">Basidiobolus meristosporus CBS 931.73</name>
    <dbReference type="NCBI Taxonomy" id="1314790"/>
    <lineage>
        <taxon>Eukaryota</taxon>
        <taxon>Fungi</taxon>
        <taxon>Fungi incertae sedis</taxon>
        <taxon>Zoopagomycota</taxon>
        <taxon>Entomophthoromycotina</taxon>
        <taxon>Basidiobolomycetes</taxon>
        <taxon>Basidiobolales</taxon>
        <taxon>Basidiobolaceae</taxon>
        <taxon>Basidiobolus</taxon>
    </lineage>
</organism>
<feature type="binding site" evidence="15">
    <location>
        <position position="193"/>
    </location>
    <ligand>
        <name>FAD</name>
        <dbReference type="ChEBI" id="CHEBI:57692"/>
    </ligand>
</feature>
<comment type="caution">
    <text evidence="21">The sequence shown here is derived from an EMBL/GenBank/DDBJ whole genome shotgun (WGS) entry which is preliminary data.</text>
</comment>
<dbReference type="PANTHER" id="PTHR10909">
    <property type="entry name" value="ELECTRON TRANSPORT OXIDOREDUCTASE"/>
    <property type="match status" value="1"/>
</dbReference>
<evidence type="ECO:0000256" key="8">
    <source>
        <dbReference type="ARBA" id="ARBA00022832"/>
    </source>
</evidence>
<evidence type="ECO:0000256" key="1">
    <source>
        <dbReference type="ARBA" id="ARBA00001201"/>
    </source>
</evidence>
<evidence type="ECO:0000256" key="7">
    <source>
        <dbReference type="ARBA" id="ARBA00022827"/>
    </source>
</evidence>
<dbReference type="GO" id="GO:0005777">
    <property type="term" value="C:peroxisome"/>
    <property type="evidence" value="ECO:0007669"/>
    <property type="project" value="UniProtKB-SubCell"/>
</dbReference>